<evidence type="ECO:0000256" key="5">
    <source>
        <dbReference type="SAM" id="Phobius"/>
    </source>
</evidence>
<dbReference type="Gene3D" id="1.20.58.340">
    <property type="entry name" value="Magnesium transport protein CorA, transmembrane region"/>
    <property type="match status" value="1"/>
</dbReference>
<dbReference type="EMBL" id="KN848067">
    <property type="protein sequence ID" value="KIY00462.1"/>
    <property type="molecule type" value="Genomic_DNA"/>
</dbReference>
<dbReference type="RefSeq" id="XP_016634584.1">
    <property type="nucleotide sequence ID" value="XM_016774657.1"/>
</dbReference>
<evidence type="ECO:0000256" key="4">
    <source>
        <dbReference type="ARBA" id="ARBA00023136"/>
    </source>
</evidence>
<comment type="subcellular location">
    <subcellularLocation>
        <location evidence="1">Membrane</location>
        <topology evidence="1">Multi-pass membrane protein</topology>
    </subcellularLocation>
</comment>
<dbReference type="OrthoDB" id="4158255at2759"/>
<sequence>MSELPREGRQRGSDWVCLLVAGPEVNLKSLLSENSFPSDYAPLSPDFMFLPVSVLQEEVERIGADLMKLKESVLDKQSQVLSRDPRGLDETRNMLFELERTYLELHDRWKFGQSLAENLTKCFGEIVRLQAKDNNKARYSRTLSQRVETQITLSSMTQQDLDAIPSKLDQQHRMVTIVSLVSDHELFADSLQIDSKLSIMIAEDTRRDSSSMKTIAVLTLFFLPATALASIFGMSMFDWGARDEKDIVSRHFWIYIVVAVLLTLAVLAGWILWYSWNQKIYEKKWRRDIETANTPTAKHED</sequence>
<organism evidence="6 7">
    <name type="scientific">Fonsecaea multimorphosa CBS 102226</name>
    <dbReference type="NCBI Taxonomy" id="1442371"/>
    <lineage>
        <taxon>Eukaryota</taxon>
        <taxon>Fungi</taxon>
        <taxon>Dikarya</taxon>
        <taxon>Ascomycota</taxon>
        <taxon>Pezizomycotina</taxon>
        <taxon>Eurotiomycetes</taxon>
        <taxon>Chaetothyriomycetidae</taxon>
        <taxon>Chaetothyriales</taxon>
        <taxon>Herpotrichiellaceae</taxon>
        <taxon>Fonsecaea</taxon>
    </lineage>
</organism>
<dbReference type="GeneID" id="27709893"/>
<gene>
    <name evidence="6" type="ORF">Z520_04147</name>
</gene>
<keyword evidence="4 5" id="KW-0472">Membrane</keyword>
<evidence type="ECO:0000256" key="3">
    <source>
        <dbReference type="ARBA" id="ARBA00022989"/>
    </source>
</evidence>
<reference evidence="6 7" key="1">
    <citation type="submission" date="2015-01" db="EMBL/GenBank/DDBJ databases">
        <title>The Genome Sequence of Fonsecaea multimorphosa CBS 102226.</title>
        <authorList>
            <consortium name="The Broad Institute Genomics Platform"/>
            <person name="Cuomo C."/>
            <person name="de Hoog S."/>
            <person name="Gorbushina A."/>
            <person name="Stielow B."/>
            <person name="Teixiera M."/>
            <person name="Abouelleil A."/>
            <person name="Chapman S.B."/>
            <person name="Priest M."/>
            <person name="Young S.K."/>
            <person name="Wortman J."/>
            <person name="Nusbaum C."/>
            <person name="Birren B."/>
        </authorList>
    </citation>
    <scope>NUCLEOTIDE SEQUENCE [LARGE SCALE GENOMIC DNA]</scope>
    <source>
        <strain evidence="6 7">CBS 102226</strain>
    </source>
</reference>
<dbReference type="GO" id="GO:0016020">
    <property type="term" value="C:membrane"/>
    <property type="evidence" value="ECO:0007669"/>
    <property type="project" value="UniProtKB-SubCell"/>
</dbReference>
<feature type="transmembrane region" description="Helical" evidence="5">
    <location>
        <begin position="215"/>
        <end position="237"/>
    </location>
</feature>
<proteinExistence type="predicted"/>
<keyword evidence="7" id="KW-1185">Reference proteome</keyword>
<evidence type="ECO:0000256" key="1">
    <source>
        <dbReference type="ARBA" id="ARBA00004141"/>
    </source>
</evidence>
<evidence type="ECO:0000313" key="6">
    <source>
        <dbReference type="EMBL" id="KIY00462.1"/>
    </source>
</evidence>
<evidence type="ECO:0000313" key="7">
    <source>
        <dbReference type="Proteomes" id="UP000053411"/>
    </source>
</evidence>
<feature type="transmembrane region" description="Helical" evidence="5">
    <location>
        <begin position="252"/>
        <end position="276"/>
    </location>
</feature>
<dbReference type="VEuPathDB" id="FungiDB:Z520_04147"/>
<dbReference type="SUPFAM" id="SSF144083">
    <property type="entry name" value="Magnesium transport protein CorA, transmembrane region"/>
    <property type="match status" value="1"/>
</dbReference>
<dbReference type="STRING" id="1442371.A0A0D2IU13"/>
<evidence type="ECO:0000256" key="2">
    <source>
        <dbReference type="ARBA" id="ARBA00022692"/>
    </source>
</evidence>
<protein>
    <submittedName>
        <fullName evidence="6">Uncharacterized protein</fullName>
    </submittedName>
</protein>
<dbReference type="AlphaFoldDB" id="A0A0D2IU13"/>
<dbReference type="InterPro" id="IPR045863">
    <property type="entry name" value="CorA_TM1_TM2"/>
</dbReference>
<accession>A0A0D2IU13</accession>
<keyword evidence="3 5" id="KW-1133">Transmembrane helix</keyword>
<dbReference type="Proteomes" id="UP000053411">
    <property type="component" value="Unassembled WGS sequence"/>
</dbReference>
<keyword evidence="2 5" id="KW-0812">Transmembrane</keyword>
<name>A0A0D2IU13_9EURO</name>